<name>A0ABT6RE50_9BACT</name>
<dbReference type="EMBL" id="JASBRG010000007">
    <property type="protein sequence ID" value="MDI3320676.1"/>
    <property type="molecule type" value="Genomic_DNA"/>
</dbReference>
<dbReference type="RefSeq" id="WP_282334773.1">
    <property type="nucleotide sequence ID" value="NZ_JASBRG010000007.1"/>
</dbReference>
<accession>A0ABT6RE50</accession>
<gene>
    <name evidence="1" type="ORF">QJ048_12870</name>
</gene>
<sequence>MAKTGAIFVDTSSIIIDESVYETIMNTLLNNGWAINDEFSYMVDGTYDFQSTNRQNFGQVFRLVKNSISNGKECFISLSHQDNVSIAVEVTYLNSKSIMFSIVEDSVTLKNMKVTDFSFYIERLASIFEVIDFNRIKCIYD</sequence>
<proteinExistence type="predicted"/>
<dbReference type="Proteomes" id="UP001226434">
    <property type="component" value="Unassembled WGS sequence"/>
</dbReference>
<comment type="caution">
    <text evidence="1">The sequence shown here is derived from an EMBL/GenBank/DDBJ whole genome shotgun (WGS) entry which is preliminary data.</text>
</comment>
<protein>
    <submittedName>
        <fullName evidence="1">Uncharacterized protein</fullName>
    </submittedName>
</protein>
<keyword evidence="2" id="KW-1185">Reference proteome</keyword>
<evidence type="ECO:0000313" key="2">
    <source>
        <dbReference type="Proteomes" id="UP001226434"/>
    </source>
</evidence>
<reference evidence="1 2" key="1">
    <citation type="submission" date="2023-05" db="EMBL/GenBank/DDBJ databases">
        <title>Genome sequence of Pinibacter sp. MAH-24.</title>
        <authorList>
            <person name="Huq M.A."/>
        </authorList>
    </citation>
    <scope>NUCLEOTIDE SEQUENCE [LARGE SCALE GENOMIC DNA]</scope>
    <source>
        <strain evidence="1 2">MAH-24</strain>
    </source>
</reference>
<evidence type="ECO:0000313" key="1">
    <source>
        <dbReference type="EMBL" id="MDI3320676.1"/>
    </source>
</evidence>
<organism evidence="1 2">
    <name type="scientific">Pinibacter soli</name>
    <dbReference type="NCBI Taxonomy" id="3044211"/>
    <lineage>
        <taxon>Bacteria</taxon>
        <taxon>Pseudomonadati</taxon>
        <taxon>Bacteroidota</taxon>
        <taxon>Chitinophagia</taxon>
        <taxon>Chitinophagales</taxon>
        <taxon>Chitinophagaceae</taxon>
        <taxon>Pinibacter</taxon>
    </lineage>
</organism>